<dbReference type="Gene3D" id="3.30.1660.10">
    <property type="entry name" value="Flavin-binding protein dodecin"/>
    <property type="match status" value="1"/>
</dbReference>
<evidence type="ECO:0008006" key="2">
    <source>
        <dbReference type="Google" id="ProtNLM"/>
    </source>
</evidence>
<dbReference type="InterPro" id="IPR036694">
    <property type="entry name" value="Dodecin-like_sf"/>
</dbReference>
<evidence type="ECO:0000313" key="1">
    <source>
        <dbReference type="EMBL" id="VAV87489.1"/>
    </source>
</evidence>
<dbReference type="EMBL" id="UOEE01000038">
    <property type="protein sequence ID" value="VAV87489.1"/>
    <property type="molecule type" value="Genomic_DNA"/>
</dbReference>
<dbReference type="PANTHER" id="PTHR39324:SF1">
    <property type="entry name" value="CALCIUM DODECIN"/>
    <property type="match status" value="1"/>
</dbReference>
<accession>A0A3B0R5J7</accession>
<reference evidence="1" key="1">
    <citation type="submission" date="2018-06" db="EMBL/GenBank/DDBJ databases">
        <authorList>
            <person name="Zhirakovskaya E."/>
        </authorList>
    </citation>
    <scope>NUCLEOTIDE SEQUENCE</scope>
</reference>
<dbReference type="AlphaFoldDB" id="A0A3B0R5J7"/>
<gene>
    <name evidence="1" type="ORF">MNBD_ALPHA06-198</name>
</gene>
<organism evidence="1">
    <name type="scientific">hydrothermal vent metagenome</name>
    <dbReference type="NCBI Taxonomy" id="652676"/>
    <lineage>
        <taxon>unclassified sequences</taxon>
        <taxon>metagenomes</taxon>
        <taxon>ecological metagenomes</taxon>
    </lineage>
</organism>
<protein>
    <recommendedName>
        <fullName evidence="2">Dodecin</fullName>
    </recommendedName>
</protein>
<dbReference type="Pfam" id="PF07311">
    <property type="entry name" value="Dodecin"/>
    <property type="match status" value="1"/>
</dbReference>
<dbReference type="InterPro" id="IPR009923">
    <property type="entry name" value="Dodecin"/>
</dbReference>
<proteinExistence type="predicted"/>
<dbReference type="PANTHER" id="PTHR39324">
    <property type="entry name" value="CALCIUM DODECIN"/>
    <property type="match status" value="1"/>
</dbReference>
<sequence length="66" mass="7429">MAIMKSTQIMSDSSQSFEHAIANGVDRFGKTVKYVRSASVNHMSVTVKDGKVDKYRVNMQITFEVK</sequence>
<name>A0A3B0R5J7_9ZZZZ</name>
<dbReference type="SUPFAM" id="SSF89807">
    <property type="entry name" value="Dodecin-like"/>
    <property type="match status" value="1"/>
</dbReference>
<dbReference type="InterPro" id="IPR025543">
    <property type="entry name" value="Dodecin-like"/>
</dbReference>